<proteinExistence type="predicted"/>
<comment type="caution">
    <text evidence="4">The sequence shown here is derived from an EMBL/GenBank/DDBJ whole genome shotgun (WGS) entry which is preliminary data.</text>
</comment>
<dbReference type="InterPro" id="IPR006626">
    <property type="entry name" value="PbH1"/>
</dbReference>
<dbReference type="SMART" id="SM00710">
    <property type="entry name" value="PbH1"/>
    <property type="match status" value="5"/>
</dbReference>
<keyword evidence="2" id="KW-1133">Transmembrane helix</keyword>
<keyword evidence="2" id="KW-0812">Transmembrane</keyword>
<feature type="domain" description="Periplasmic copper-binding protein NosD beta helix" evidence="3">
    <location>
        <begin position="143"/>
        <end position="322"/>
    </location>
</feature>
<feature type="transmembrane region" description="Helical" evidence="2">
    <location>
        <begin position="9"/>
        <end position="30"/>
    </location>
</feature>
<evidence type="ECO:0000259" key="3">
    <source>
        <dbReference type="Pfam" id="PF05048"/>
    </source>
</evidence>
<dbReference type="Gene3D" id="2.160.20.10">
    <property type="entry name" value="Single-stranded right-handed beta-helix, Pectin lyase-like"/>
    <property type="match status" value="1"/>
</dbReference>
<dbReference type="InterPro" id="IPR007742">
    <property type="entry name" value="NosD_dom"/>
</dbReference>
<accession>A0A7K1L1G0</accession>
<dbReference type="Proteomes" id="UP000432015">
    <property type="component" value="Unassembled WGS sequence"/>
</dbReference>
<dbReference type="RefSeq" id="WP_156217372.1">
    <property type="nucleotide sequence ID" value="NZ_JAICDF010000001.1"/>
</dbReference>
<keyword evidence="5" id="KW-1185">Reference proteome</keyword>
<dbReference type="InterPro" id="IPR012334">
    <property type="entry name" value="Pectin_lyas_fold"/>
</dbReference>
<dbReference type="InterPro" id="IPR011050">
    <property type="entry name" value="Pectin_lyase_fold/virulence"/>
</dbReference>
<feature type="compositionally biased region" description="Gly residues" evidence="1">
    <location>
        <begin position="51"/>
        <end position="64"/>
    </location>
</feature>
<protein>
    <recommendedName>
        <fullName evidence="3">Periplasmic copper-binding protein NosD beta helix domain-containing protein</fullName>
    </recommendedName>
</protein>
<keyword evidence="2" id="KW-0472">Membrane</keyword>
<sequence>MTARIDIKFVLGLLVGAVVVGGLVFLVTGLGGDDGDSKKTAGSEQVSPAPTGGGDEGDGGNVDGGGDKGDDEGSGGGAPKGEPLSTPVPDGPGKIECPRPTKTVSDAKGLQQALQGAGPGDVIKMNPGTYQGKFVATASGTPQKPIYLCGTEESVIDGGGIKKGYALHLNKASYWRLVGFSVQNSQKGVMADTTKGSVIQGLNVHDIGDEGIHLRNFSTGNTVQYNKVYNTGLRREKFGEGVYLGTAQSNWESVTGGRMDNSDGNIVRGNLIRATAEAIDIKEGTSGGKILNNVFDGSKTGGDKHNDSWVDVKGNGYLIEGNKGTKTPLDGFQTHEIVDGWGRGNTFRNNIINLAGGGGVGINDTTGGNTIGCGNKVTGGKLTKKGTCS</sequence>
<dbReference type="EMBL" id="WOFH01000005">
    <property type="protein sequence ID" value="MUN38241.1"/>
    <property type="molecule type" value="Genomic_DNA"/>
</dbReference>
<evidence type="ECO:0000256" key="1">
    <source>
        <dbReference type="SAM" id="MobiDB-lite"/>
    </source>
</evidence>
<feature type="region of interest" description="Disordered" evidence="1">
    <location>
        <begin position="32"/>
        <end position="108"/>
    </location>
</feature>
<dbReference type="AlphaFoldDB" id="A0A7K1L1G0"/>
<evidence type="ECO:0000256" key="2">
    <source>
        <dbReference type="SAM" id="Phobius"/>
    </source>
</evidence>
<evidence type="ECO:0000313" key="5">
    <source>
        <dbReference type="Proteomes" id="UP000432015"/>
    </source>
</evidence>
<dbReference type="Pfam" id="PF05048">
    <property type="entry name" value="NosD"/>
    <property type="match status" value="1"/>
</dbReference>
<evidence type="ECO:0000313" key="4">
    <source>
        <dbReference type="EMBL" id="MUN38241.1"/>
    </source>
</evidence>
<organism evidence="4 5">
    <name type="scientific">Actinomadura litoris</name>
    <dbReference type="NCBI Taxonomy" id="2678616"/>
    <lineage>
        <taxon>Bacteria</taxon>
        <taxon>Bacillati</taxon>
        <taxon>Actinomycetota</taxon>
        <taxon>Actinomycetes</taxon>
        <taxon>Streptosporangiales</taxon>
        <taxon>Thermomonosporaceae</taxon>
        <taxon>Actinomadura</taxon>
    </lineage>
</organism>
<name>A0A7K1L1G0_9ACTN</name>
<reference evidence="4 5" key="1">
    <citation type="submission" date="2019-11" db="EMBL/GenBank/DDBJ databases">
        <authorList>
            <person name="Cao P."/>
        </authorList>
    </citation>
    <scope>NUCLEOTIDE SEQUENCE [LARGE SCALE GENOMIC DNA]</scope>
    <source>
        <strain evidence="4 5">NEAU-AAG5</strain>
    </source>
</reference>
<gene>
    <name evidence="4" type="ORF">GNZ18_16740</name>
</gene>
<dbReference type="SUPFAM" id="SSF51126">
    <property type="entry name" value="Pectin lyase-like"/>
    <property type="match status" value="1"/>
</dbReference>